<keyword evidence="2" id="KW-0472">Membrane</keyword>
<dbReference type="AlphaFoldDB" id="A0A8H6SFC4"/>
<dbReference type="EMBL" id="JACAZF010000007">
    <property type="protein sequence ID" value="KAF7298550.1"/>
    <property type="molecule type" value="Genomic_DNA"/>
</dbReference>
<accession>A0A8H6SFC4</accession>
<dbReference type="RefSeq" id="XP_037217938.1">
    <property type="nucleotide sequence ID" value="XM_037364696.1"/>
</dbReference>
<reference evidence="3" key="1">
    <citation type="submission" date="2020-05" db="EMBL/GenBank/DDBJ databases">
        <title>Mycena genomes resolve the evolution of fungal bioluminescence.</title>
        <authorList>
            <person name="Tsai I.J."/>
        </authorList>
    </citation>
    <scope>NUCLEOTIDE SEQUENCE</scope>
    <source>
        <strain evidence="3">171206Taipei</strain>
    </source>
</reference>
<feature type="compositionally biased region" description="Basic and acidic residues" evidence="1">
    <location>
        <begin position="464"/>
        <end position="476"/>
    </location>
</feature>
<dbReference type="OrthoDB" id="3265734at2759"/>
<sequence>MNVGRIVAMIFLAIRHLSNTHDTVSAGLLFLFCPHPGRPPFPPSFPSFRSFLLFVPPSAMNVVVDDRDPAVQYFPNWRTKDLGRAVEFASTTSNPAKHGDAAQLTFSGTSISVFGTIAPGNGQSSMDFSIDDGPATTFQPPPVPSTDKDGVHHQPLFASTALSEGSHTIRMTSSGSDISQIFLDYFLVRTTEVAGKKVFIDDADTNLGVVYGGLSSWAEAAGESYFGQGVHVTQTPGAWVAVTFQGTQLTLQGPFTPSPDADDFSAFASIDNGSPISLVAPPTRDDTTQTFNNRLFATPLLPFGTHTVNFTYTGGPPLAVDYFLVSGAPNLSANGNSDGNGFVAGPGPSLSVPPSPSPTNGPGSSPQQLGGASARAGPNMGAIAGGIIAGVVLVALLVAGIFLFCRRRRARKQTSPSNSDFFVPSVTQWAGKSDAYAYNPNHRDSMMTLTNGPTVPRSMGYTADAEKQEEPPDPRKSRYLYYPEP</sequence>
<evidence type="ECO:0000256" key="1">
    <source>
        <dbReference type="SAM" id="MobiDB-lite"/>
    </source>
</evidence>
<evidence type="ECO:0000256" key="2">
    <source>
        <dbReference type="SAM" id="Phobius"/>
    </source>
</evidence>
<name>A0A8H6SFC4_9AGAR</name>
<keyword evidence="2" id="KW-0812">Transmembrane</keyword>
<feature type="region of interest" description="Disordered" evidence="1">
    <location>
        <begin position="448"/>
        <end position="485"/>
    </location>
</feature>
<proteinExistence type="predicted"/>
<evidence type="ECO:0000313" key="4">
    <source>
        <dbReference type="Proteomes" id="UP000636479"/>
    </source>
</evidence>
<keyword evidence="2" id="KW-1133">Transmembrane helix</keyword>
<organism evidence="3 4">
    <name type="scientific">Mycena indigotica</name>
    <dbReference type="NCBI Taxonomy" id="2126181"/>
    <lineage>
        <taxon>Eukaryota</taxon>
        <taxon>Fungi</taxon>
        <taxon>Dikarya</taxon>
        <taxon>Basidiomycota</taxon>
        <taxon>Agaricomycotina</taxon>
        <taxon>Agaricomycetes</taxon>
        <taxon>Agaricomycetidae</taxon>
        <taxon>Agaricales</taxon>
        <taxon>Marasmiineae</taxon>
        <taxon>Mycenaceae</taxon>
        <taxon>Mycena</taxon>
    </lineage>
</organism>
<protein>
    <submittedName>
        <fullName evidence="3">Uncharacterized protein</fullName>
    </submittedName>
</protein>
<dbReference type="Gene3D" id="2.60.120.260">
    <property type="entry name" value="Galactose-binding domain-like"/>
    <property type="match status" value="2"/>
</dbReference>
<evidence type="ECO:0000313" key="3">
    <source>
        <dbReference type="EMBL" id="KAF7298550.1"/>
    </source>
</evidence>
<feature type="region of interest" description="Disordered" evidence="1">
    <location>
        <begin position="336"/>
        <end position="375"/>
    </location>
</feature>
<dbReference type="Proteomes" id="UP000636479">
    <property type="component" value="Unassembled WGS sequence"/>
</dbReference>
<keyword evidence="4" id="KW-1185">Reference proteome</keyword>
<gene>
    <name evidence="3" type="ORF">MIND_00801700</name>
</gene>
<feature type="transmembrane region" description="Helical" evidence="2">
    <location>
        <begin position="382"/>
        <end position="405"/>
    </location>
</feature>
<comment type="caution">
    <text evidence="3">The sequence shown here is derived from an EMBL/GenBank/DDBJ whole genome shotgun (WGS) entry which is preliminary data.</text>
</comment>
<dbReference type="GeneID" id="59347212"/>